<protein>
    <submittedName>
        <fullName evidence="1">Uncharacterized protein</fullName>
    </submittedName>
</protein>
<dbReference type="EMBL" id="UINC01064878">
    <property type="protein sequence ID" value="SVB93962.1"/>
    <property type="molecule type" value="Genomic_DNA"/>
</dbReference>
<evidence type="ECO:0000313" key="1">
    <source>
        <dbReference type="EMBL" id="SVB93962.1"/>
    </source>
</evidence>
<proteinExistence type="predicted"/>
<organism evidence="1">
    <name type="scientific">marine metagenome</name>
    <dbReference type="NCBI Taxonomy" id="408172"/>
    <lineage>
        <taxon>unclassified sequences</taxon>
        <taxon>metagenomes</taxon>
        <taxon>ecological metagenomes</taxon>
    </lineage>
</organism>
<gene>
    <name evidence="1" type="ORF">METZ01_LOCUS246816</name>
</gene>
<accession>A0A382I3R0</accession>
<feature type="non-terminal residue" evidence="1">
    <location>
        <position position="99"/>
    </location>
</feature>
<sequence>MRNLYTVFKTKDGYKVSSVKNEDDRNERIKFIPFSDVTTVERFLRPGHYDLKEIYSYLRARHVTITWYYHYGRDGREQKFYLQNILCVLIVLGRVQWEQ</sequence>
<reference evidence="1" key="1">
    <citation type="submission" date="2018-05" db="EMBL/GenBank/DDBJ databases">
        <authorList>
            <person name="Lanie J.A."/>
            <person name="Ng W.-L."/>
            <person name="Kazmierczak K.M."/>
            <person name="Andrzejewski T.M."/>
            <person name="Davidsen T.M."/>
            <person name="Wayne K.J."/>
            <person name="Tettelin H."/>
            <person name="Glass J.I."/>
            <person name="Rusch D."/>
            <person name="Podicherti R."/>
            <person name="Tsui H.-C.T."/>
            <person name="Winkler M.E."/>
        </authorList>
    </citation>
    <scope>NUCLEOTIDE SEQUENCE</scope>
</reference>
<dbReference type="AlphaFoldDB" id="A0A382I3R0"/>
<name>A0A382I3R0_9ZZZZ</name>